<dbReference type="SUPFAM" id="SSF52058">
    <property type="entry name" value="L domain-like"/>
    <property type="match status" value="1"/>
</dbReference>
<evidence type="ECO:0000259" key="1">
    <source>
        <dbReference type="Pfam" id="PF12937"/>
    </source>
</evidence>
<comment type="caution">
    <text evidence="2">The sequence shown here is derived from an EMBL/GenBank/DDBJ whole genome shotgun (WGS) entry which is preliminary data.</text>
</comment>
<keyword evidence="3" id="KW-1185">Reference proteome</keyword>
<reference evidence="2" key="1">
    <citation type="submission" date="2019-10" db="EMBL/GenBank/DDBJ databases">
        <authorList>
            <consortium name="DOE Joint Genome Institute"/>
            <person name="Kuo A."/>
            <person name="Miyauchi S."/>
            <person name="Kiss E."/>
            <person name="Drula E."/>
            <person name="Kohler A."/>
            <person name="Sanchez-Garcia M."/>
            <person name="Andreopoulos B."/>
            <person name="Barry K.W."/>
            <person name="Bonito G."/>
            <person name="Buee M."/>
            <person name="Carver A."/>
            <person name="Chen C."/>
            <person name="Cichocki N."/>
            <person name="Clum A."/>
            <person name="Culley D."/>
            <person name="Crous P.W."/>
            <person name="Fauchery L."/>
            <person name="Girlanda M."/>
            <person name="Hayes R."/>
            <person name="Keri Z."/>
            <person name="LaButti K."/>
            <person name="Lipzen A."/>
            <person name="Lombard V."/>
            <person name="Magnuson J."/>
            <person name="Maillard F."/>
            <person name="Morin E."/>
            <person name="Murat C."/>
            <person name="Nolan M."/>
            <person name="Ohm R."/>
            <person name="Pangilinan J."/>
            <person name="Pereira M."/>
            <person name="Perotto S."/>
            <person name="Peter M."/>
            <person name="Riley R."/>
            <person name="Sitrit Y."/>
            <person name="Stielow B."/>
            <person name="Szollosi G."/>
            <person name="Zifcakova L."/>
            <person name="Stursova M."/>
            <person name="Spatafora J.W."/>
            <person name="Tedersoo L."/>
            <person name="Vaario L.-M."/>
            <person name="Yamada A."/>
            <person name="Yan M."/>
            <person name="Wang P."/>
            <person name="Xu J."/>
            <person name="Bruns T."/>
            <person name="Baldrian P."/>
            <person name="Vilgalys R."/>
            <person name="Henrissat B."/>
            <person name="Grigoriev I.V."/>
            <person name="Hibbett D."/>
            <person name="Nagy L.G."/>
            <person name="Martin F.M."/>
        </authorList>
    </citation>
    <scope>NUCLEOTIDE SEQUENCE</scope>
    <source>
        <strain evidence="2">Prilba</strain>
    </source>
</reference>
<dbReference type="InterPro" id="IPR032675">
    <property type="entry name" value="LRR_dom_sf"/>
</dbReference>
<evidence type="ECO:0000313" key="2">
    <source>
        <dbReference type="EMBL" id="KAF8485878.1"/>
    </source>
</evidence>
<dbReference type="Gene3D" id="3.80.10.10">
    <property type="entry name" value="Ribonuclease Inhibitor"/>
    <property type="match status" value="1"/>
</dbReference>
<reference evidence="2" key="2">
    <citation type="journal article" date="2020" name="Nat. Commun.">
        <title>Large-scale genome sequencing of mycorrhizal fungi provides insights into the early evolution of symbiotic traits.</title>
        <authorList>
            <person name="Miyauchi S."/>
            <person name="Kiss E."/>
            <person name="Kuo A."/>
            <person name="Drula E."/>
            <person name="Kohler A."/>
            <person name="Sanchez-Garcia M."/>
            <person name="Morin E."/>
            <person name="Andreopoulos B."/>
            <person name="Barry K.W."/>
            <person name="Bonito G."/>
            <person name="Buee M."/>
            <person name="Carver A."/>
            <person name="Chen C."/>
            <person name="Cichocki N."/>
            <person name="Clum A."/>
            <person name="Culley D."/>
            <person name="Crous P.W."/>
            <person name="Fauchery L."/>
            <person name="Girlanda M."/>
            <person name="Hayes R.D."/>
            <person name="Keri Z."/>
            <person name="LaButti K."/>
            <person name="Lipzen A."/>
            <person name="Lombard V."/>
            <person name="Magnuson J."/>
            <person name="Maillard F."/>
            <person name="Murat C."/>
            <person name="Nolan M."/>
            <person name="Ohm R.A."/>
            <person name="Pangilinan J."/>
            <person name="Pereira M.F."/>
            <person name="Perotto S."/>
            <person name="Peter M."/>
            <person name="Pfister S."/>
            <person name="Riley R."/>
            <person name="Sitrit Y."/>
            <person name="Stielow J.B."/>
            <person name="Szollosi G."/>
            <person name="Zifcakova L."/>
            <person name="Stursova M."/>
            <person name="Spatafora J.W."/>
            <person name="Tedersoo L."/>
            <person name="Vaario L.M."/>
            <person name="Yamada A."/>
            <person name="Yan M."/>
            <person name="Wang P."/>
            <person name="Xu J."/>
            <person name="Bruns T."/>
            <person name="Baldrian P."/>
            <person name="Vilgalys R."/>
            <person name="Dunand C."/>
            <person name="Henrissat B."/>
            <person name="Grigoriev I.V."/>
            <person name="Hibbett D."/>
            <person name="Nagy L.G."/>
            <person name="Martin F.M."/>
        </authorList>
    </citation>
    <scope>NUCLEOTIDE SEQUENCE</scope>
    <source>
        <strain evidence="2">Prilba</strain>
    </source>
</reference>
<proteinExistence type="predicted"/>
<dbReference type="EMBL" id="WHVB01000002">
    <property type="protein sequence ID" value="KAF8485878.1"/>
    <property type="molecule type" value="Genomic_DNA"/>
</dbReference>
<gene>
    <name evidence="2" type="ORF">DFH94DRAFT_841949</name>
</gene>
<sequence length="481" mass="54086">MSSQPHFLKRARRRDTLPRSSTVQLALRAPTRSRSSILIGSRSEGQVGLIDMLPDEVLLAIFDFGWDEDQIAKKEIEAWQSLVQVCRRWRGVVFASTRRLNLRLVCTPGTPATDTLDVWPPLPLFIRCYGDYTTKSVDNIVTVLRRSDRVCKIDLMYIPSSHLEKVSEAMQVPFPELTHLELSSSDESVPVLPDSFLGGCAPHLEFLWLNRIPFPALPNLLSSAAHLVQLYLINISHSGYISPEAMVIAISTLTRLGALHLDFQSPRSRPDWASRRPPTPTRFVLPVLTNFLFKGVTEYLEDIVSCIDAPGLKYLDITFFNQILFDTPQFIQFISRTPTLKALEKARVSFAGGAARINLSSVTSDYGEVTVKIPCIELDWQVSALEQVCTSCLPALSTLDLYIYMDKVGYWQDNVENMLWLELLHPFTAVKTLYLSRQVAPRIVPALKELVGDRTTEVLPTLDNIFLEGLQPSGLVQEGIE</sequence>
<organism evidence="2 3">
    <name type="scientific">Russula ochroleuca</name>
    <dbReference type="NCBI Taxonomy" id="152965"/>
    <lineage>
        <taxon>Eukaryota</taxon>
        <taxon>Fungi</taxon>
        <taxon>Dikarya</taxon>
        <taxon>Basidiomycota</taxon>
        <taxon>Agaricomycotina</taxon>
        <taxon>Agaricomycetes</taxon>
        <taxon>Russulales</taxon>
        <taxon>Russulaceae</taxon>
        <taxon>Russula</taxon>
    </lineage>
</organism>
<feature type="non-terminal residue" evidence="2">
    <location>
        <position position="481"/>
    </location>
</feature>
<dbReference type="Pfam" id="PF12937">
    <property type="entry name" value="F-box-like"/>
    <property type="match status" value="1"/>
</dbReference>
<feature type="domain" description="F-box" evidence="1">
    <location>
        <begin position="51"/>
        <end position="94"/>
    </location>
</feature>
<dbReference type="OrthoDB" id="3365698at2759"/>
<accession>A0A9P5N421</accession>
<dbReference type="InterPro" id="IPR001810">
    <property type="entry name" value="F-box_dom"/>
</dbReference>
<dbReference type="AlphaFoldDB" id="A0A9P5N421"/>
<protein>
    <recommendedName>
        <fullName evidence="1">F-box domain-containing protein</fullName>
    </recommendedName>
</protein>
<dbReference type="Proteomes" id="UP000759537">
    <property type="component" value="Unassembled WGS sequence"/>
</dbReference>
<evidence type="ECO:0000313" key="3">
    <source>
        <dbReference type="Proteomes" id="UP000759537"/>
    </source>
</evidence>
<name>A0A9P5N421_9AGAM</name>